<evidence type="ECO:0000313" key="2">
    <source>
        <dbReference type="EMBL" id="ABC77756.1"/>
    </source>
</evidence>
<keyword evidence="1" id="KW-0472">Membrane</keyword>
<dbReference type="STRING" id="56780.SYN_00642"/>
<keyword evidence="1" id="KW-0812">Transmembrane</keyword>
<dbReference type="InParanoid" id="Q2LUJ6"/>
<gene>
    <name evidence="2" type="ORF">SYN_00642</name>
</gene>
<dbReference type="Proteomes" id="UP000001933">
    <property type="component" value="Chromosome"/>
</dbReference>
<evidence type="ECO:0000313" key="3">
    <source>
        <dbReference type="Proteomes" id="UP000001933"/>
    </source>
</evidence>
<keyword evidence="1" id="KW-1133">Transmembrane helix</keyword>
<dbReference type="eggNOG" id="COG4241">
    <property type="taxonomic scope" value="Bacteria"/>
</dbReference>
<name>Q2LUJ6_SYNAS</name>
<feature type="transmembrane region" description="Helical" evidence="1">
    <location>
        <begin position="107"/>
        <end position="129"/>
    </location>
</feature>
<dbReference type="InterPro" id="IPR018710">
    <property type="entry name" value="DUF2232"/>
</dbReference>
<reference evidence="2 3" key="1">
    <citation type="journal article" date="2007" name="Proc. Natl. Acad. Sci. U.S.A.">
        <title>The genome of Syntrophus aciditrophicus: life at the thermodynamic limit of microbial growth.</title>
        <authorList>
            <person name="McInerney M.J."/>
            <person name="Rohlin L."/>
            <person name="Mouttaki H."/>
            <person name="Kim U."/>
            <person name="Krupp R.S."/>
            <person name="Rios-Hernandez L."/>
            <person name="Sieber J."/>
            <person name="Struchtemeyer C.G."/>
            <person name="Bhattacharyya A."/>
            <person name="Campbell J.W."/>
            <person name="Gunsalus R.P."/>
        </authorList>
    </citation>
    <scope>NUCLEOTIDE SEQUENCE [LARGE SCALE GENOMIC DNA]</scope>
    <source>
        <strain evidence="2 3">SB</strain>
    </source>
</reference>
<feature type="transmembrane region" description="Helical" evidence="1">
    <location>
        <begin position="9"/>
        <end position="27"/>
    </location>
</feature>
<dbReference type="PANTHER" id="PTHR41324">
    <property type="entry name" value="MEMBRANE PROTEIN-RELATED"/>
    <property type="match status" value="1"/>
</dbReference>
<evidence type="ECO:0000256" key="1">
    <source>
        <dbReference type="SAM" id="Phobius"/>
    </source>
</evidence>
<feature type="transmembrane region" description="Helical" evidence="1">
    <location>
        <begin position="82"/>
        <end position="100"/>
    </location>
</feature>
<protein>
    <submittedName>
        <fullName evidence="2">Hypothetical membrane protein</fullName>
    </submittedName>
</protein>
<feature type="transmembrane region" description="Helical" evidence="1">
    <location>
        <begin position="58"/>
        <end position="76"/>
    </location>
</feature>
<dbReference type="EMBL" id="CP000252">
    <property type="protein sequence ID" value="ABC77756.1"/>
    <property type="molecule type" value="Genomic_DNA"/>
</dbReference>
<keyword evidence="3" id="KW-1185">Reference proteome</keyword>
<feature type="transmembrane region" description="Helical" evidence="1">
    <location>
        <begin position="174"/>
        <end position="198"/>
    </location>
</feature>
<proteinExistence type="predicted"/>
<organism evidence="2 3">
    <name type="scientific">Syntrophus aciditrophicus (strain SB)</name>
    <dbReference type="NCBI Taxonomy" id="56780"/>
    <lineage>
        <taxon>Bacteria</taxon>
        <taxon>Pseudomonadati</taxon>
        <taxon>Thermodesulfobacteriota</taxon>
        <taxon>Syntrophia</taxon>
        <taxon>Syntrophales</taxon>
        <taxon>Syntrophaceae</taxon>
        <taxon>Syntrophus</taxon>
    </lineage>
</organism>
<dbReference type="Pfam" id="PF09991">
    <property type="entry name" value="DUF2232"/>
    <property type="match status" value="1"/>
</dbReference>
<dbReference type="PANTHER" id="PTHR41324:SF1">
    <property type="entry name" value="DUF2232 DOMAIN-CONTAINING PROTEIN"/>
    <property type="match status" value="1"/>
</dbReference>
<accession>Q2LUJ6</accession>
<feature type="transmembrane region" description="Helical" evidence="1">
    <location>
        <begin position="284"/>
        <end position="309"/>
    </location>
</feature>
<dbReference type="AlphaFoldDB" id="Q2LUJ6"/>
<dbReference type="HOGENOM" id="CLU_068641_1_0_7"/>
<dbReference type="KEGG" id="sat:SYN_00642"/>
<feature type="transmembrane region" description="Helical" evidence="1">
    <location>
        <begin position="247"/>
        <end position="272"/>
    </location>
</feature>
<sequence>MLSNKGKGISLRDFLAGVVISTLFLIFSGMSPLSASLLLFIAPLPIFYYYTKLGRNHGLLLVLATLLISFSTLEALNRGAYVPLLCLFTSLGVILAEIVKKKVSIEITILASVAVFTIPLLVLIAYLTIKAGEAPWRLMEPYMVNAILESVQHYSEMGVPTEQVTLLKDNARKIAVFFIRILPALGIVSIALCSWLNLLAARMIFNRRNLDFPDFGDLAGWKSPEKLVWILISSGAMLLIPDDRFHYVGLNLLIICLFVYLLHGLAIVSFFFRKKNVPVFLRTLFYVLLIFQQMFILPVIAAGLFDLWIDFRKFNKKTSDSAA</sequence>